<dbReference type="SMART" id="SM00399">
    <property type="entry name" value="ZnF_C4"/>
    <property type="match status" value="1"/>
</dbReference>
<proteinExistence type="inferred from homology"/>
<dbReference type="InterPro" id="IPR035500">
    <property type="entry name" value="NHR-like_dom_sf"/>
</dbReference>
<evidence type="ECO:0000256" key="6">
    <source>
        <dbReference type="ARBA" id="ARBA00023015"/>
    </source>
</evidence>
<dbReference type="InterPro" id="IPR013088">
    <property type="entry name" value="Znf_NHR/GATA"/>
</dbReference>
<dbReference type="GO" id="GO:0003700">
    <property type="term" value="F:DNA-binding transcription factor activity"/>
    <property type="evidence" value="ECO:0007669"/>
    <property type="project" value="InterPro"/>
</dbReference>
<keyword evidence="8" id="KW-0804">Transcription</keyword>
<dbReference type="GO" id="GO:0005634">
    <property type="term" value="C:nucleus"/>
    <property type="evidence" value="ECO:0007669"/>
    <property type="project" value="UniProtKB-SubCell"/>
</dbReference>
<evidence type="ECO:0000259" key="12">
    <source>
        <dbReference type="PROSITE" id="PS51030"/>
    </source>
</evidence>
<evidence type="ECO:0000313" key="15">
    <source>
        <dbReference type="Proteomes" id="UP000050794"/>
    </source>
</evidence>
<keyword evidence="5" id="KW-0862">Zinc</keyword>
<dbReference type="PANTHER" id="PTHR24083">
    <property type="entry name" value="NUCLEAR HORMONE RECEPTOR"/>
    <property type="match status" value="1"/>
</dbReference>
<organism evidence="15 16">
    <name type="scientific">Toxocara canis</name>
    <name type="common">Canine roundworm</name>
    <dbReference type="NCBI Taxonomy" id="6265"/>
    <lineage>
        <taxon>Eukaryota</taxon>
        <taxon>Metazoa</taxon>
        <taxon>Ecdysozoa</taxon>
        <taxon>Nematoda</taxon>
        <taxon>Chromadorea</taxon>
        <taxon>Rhabditida</taxon>
        <taxon>Spirurina</taxon>
        <taxon>Ascaridomorpha</taxon>
        <taxon>Ascaridoidea</taxon>
        <taxon>Toxocaridae</taxon>
        <taxon>Toxocara</taxon>
    </lineage>
</organism>
<keyword evidence="3" id="KW-0479">Metal-binding</keyword>
<keyword evidence="15" id="KW-1185">Reference proteome</keyword>
<comment type="subcellular location">
    <subcellularLocation>
        <location evidence="1">Nucleus</location>
    </subcellularLocation>
</comment>
<evidence type="ECO:0000256" key="9">
    <source>
        <dbReference type="ARBA" id="ARBA00023170"/>
    </source>
</evidence>
<feature type="domain" description="NR LBD" evidence="13">
    <location>
        <begin position="277"/>
        <end position="499"/>
    </location>
</feature>
<evidence type="ECO:0000256" key="2">
    <source>
        <dbReference type="ARBA" id="ARBA00005993"/>
    </source>
</evidence>
<keyword evidence="6" id="KW-0805">Transcription regulation</keyword>
<dbReference type="InterPro" id="IPR049636">
    <property type="entry name" value="HNF4-like_DBD"/>
</dbReference>
<feature type="region of interest" description="Disordered" evidence="11">
    <location>
        <begin position="404"/>
        <end position="436"/>
    </location>
</feature>
<dbReference type="CDD" id="cd06960">
    <property type="entry name" value="NR_DBD_HNF4A"/>
    <property type="match status" value="1"/>
</dbReference>
<dbReference type="WBParaSite" id="TCNE_0001608301-mRNA-1">
    <property type="protein sequence ID" value="TCNE_0001608301-mRNA-1"/>
    <property type="gene ID" value="TCNE_0001608301"/>
</dbReference>
<dbReference type="PROSITE" id="PS51030">
    <property type="entry name" value="NUCLEAR_REC_DBD_2"/>
    <property type="match status" value="1"/>
</dbReference>
<dbReference type="EMBL" id="UYWY01023316">
    <property type="protein sequence ID" value="VDM47403.1"/>
    <property type="molecule type" value="Genomic_DNA"/>
</dbReference>
<evidence type="ECO:0000313" key="14">
    <source>
        <dbReference type="EMBL" id="VDM47403.1"/>
    </source>
</evidence>
<evidence type="ECO:0000256" key="7">
    <source>
        <dbReference type="ARBA" id="ARBA00023125"/>
    </source>
</evidence>
<dbReference type="FunFam" id="3.30.50.10:FF:000030">
    <property type="entry name" value="Nuclear Hormone Receptor family"/>
    <property type="match status" value="1"/>
</dbReference>
<evidence type="ECO:0000256" key="4">
    <source>
        <dbReference type="ARBA" id="ARBA00022771"/>
    </source>
</evidence>
<dbReference type="Pfam" id="PF00105">
    <property type="entry name" value="zf-C4"/>
    <property type="match status" value="1"/>
</dbReference>
<dbReference type="Gene3D" id="3.30.50.10">
    <property type="entry name" value="Erythroid Transcription Factor GATA-1, subunit A"/>
    <property type="match status" value="1"/>
</dbReference>
<keyword evidence="9" id="KW-0675">Receptor</keyword>
<feature type="region of interest" description="Disordered" evidence="11">
    <location>
        <begin position="161"/>
        <end position="182"/>
    </location>
</feature>
<keyword evidence="10" id="KW-0539">Nucleus</keyword>
<accession>A0A183V5R2</accession>
<dbReference type="GO" id="GO:0000978">
    <property type="term" value="F:RNA polymerase II cis-regulatory region sequence-specific DNA binding"/>
    <property type="evidence" value="ECO:0007669"/>
    <property type="project" value="InterPro"/>
</dbReference>
<evidence type="ECO:0000256" key="8">
    <source>
        <dbReference type="ARBA" id="ARBA00023163"/>
    </source>
</evidence>
<dbReference type="InterPro" id="IPR050274">
    <property type="entry name" value="Nuclear_hormone_rcpt_NR2"/>
</dbReference>
<keyword evidence="7" id="KW-0238">DNA-binding</keyword>
<comment type="similarity">
    <text evidence="2">Belongs to the nuclear hormone receptor family.</text>
</comment>
<dbReference type="InterPro" id="IPR000536">
    <property type="entry name" value="Nucl_hrmn_rcpt_lig-bd"/>
</dbReference>
<dbReference type="InterPro" id="IPR001628">
    <property type="entry name" value="Znf_hrmn_rcpt"/>
</dbReference>
<evidence type="ECO:0000256" key="5">
    <source>
        <dbReference type="ARBA" id="ARBA00022833"/>
    </source>
</evidence>
<evidence type="ECO:0000256" key="1">
    <source>
        <dbReference type="ARBA" id="ARBA00004123"/>
    </source>
</evidence>
<dbReference type="AlphaFoldDB" id="A0A183V5R2"/>
<evidence type="ECO:0000259" key="13">
    <source>
        <dbReference type="PROSITE" id="PS51843"/>
    </source>
</evidence>
<dbReference type="Proteomes" id="UP000050794">
    <property type="component" value="Unassembled WGS sequence"/>
</dbReference>
<evidence type="ECO:0000256" key="3">
    <source>
        <dbReference type="ARBA" id="ARBA00022723"/>
    </source>
</evidence>
<feature type="domain" description="Nuclear receptor" evidence="12">
    <location>
        <begin position="1"/>
        <end position="71"/>
    </location>
</feature>
<dbReference type="SUPFAM" id="SSF48508">
    <property type="entry name" value="Nuclear receptor ligand-binding domain"/>
    <property type="match status" value="1"/>
</dbReference>
<reference evidence="14 15" key="2">
    <citation type="submission" date="2018-11" db="EMBL/GenBank/DDBJ databases">
        <authorList>
            <consortium name="Pathogen Informatics"/>
        </authorList>
    </citation>
    <scope>NUCLEOTIDE SEQUENCE [LARGE SCALE GENOMIC DNA]</scope>
</reference>
<dbReference type="SUPFAM" id="SSF57716">
    <property type="entry name" value="Glucocorticoid receptor-like (DNA-binding domain)"/>
    <property type="match status" value="1"/>
</dbReference>
<dbReference type="GO" id="GO:0008270">
    <property type="term" value="F:zinc ion binding"/>
    <property type="evidence" value="ECO:0007669"/>
    <property type="project" value="UniProtKB-KW"/>
</dbReference>
<gene>
    <name evidence="14" type="ORF">TCNE_LOCUS16082</name>
</gene>
<evidence type="ECO:0000313" key="16">
    <source>
        <dbReference type="WBParaSite" id="TCNE_0001608301-mRNA-1"/>
    </source>
</evidence>
<protein>
    <submittedName>
        <fullName evidence="16">Nuclear receptor domain-containing protein</fullName>
    </submittedName>
</protein>
<sequence length="499" mass="55720">ICGSPSNGYHFGALSCAACNAFFRRSVAESRKYFCRKDGECVIDQNARCFCRACRLKKCLEKGMDPNAVQPHRDIIGQKRKRQFDERRRDVPDSALTVAIDNVEPQTSYKLSPVLAQHNTTNQSVIAEQLLAFSRTPLIAAASHEERSVNLHQTTASLAPQSFSSLSSPAPSVSEPSSVSSAPVQPTFCHADVHRERCSLSECHADEVPLQTDKLLRHTITFDDYHRDVEHEEIVEHYSNVPSTSSDWYYDDTDGKQWHRTDSVPRGCSPAKVAYDPSANQIEQLVQSYVKLRERRRLIYCPGTLRDILGGTEPPLRPAVMGEHCSSYFRIEVGLIAEFINSIHPYPKLRLDDRILLFKKASVPYSVLEKHYVTMRLGGYQANRIINTDYSYHDLAAVGIEKRLPGSEQGAPDGKSGTSSTSADSDDSKTAVNEAGKMAKADPVTIRRLLITPLREAMRSITGPMYHFGMTDVEFVSLVVVILFDHCKLTVNTDCFGET</sequence>
<evidence type="ECO:0000256" key="11">
    <source>
        <dbReference type="SAM" id="MobiDB-lite"/>
    </source>
</evidence>
<feature type="compositionally biased region" description="Low complexity" evidence="11">
    <location>
        <begin position="413"/>
        <end position="423"/>
    </location>
</feature>
<reference evidence="16" key="1">
    <citation type="submission" date="2016-06" db="UniProtKB">
        <authorList>
            <consortium name="WormBaseParasite"/>
        </authorList>
    </citation>
    <scope>IDENTIFICATION</scope>
</reference>
<dbReference type="PROSITE" id="PS51843">
    <property type="entry name" value="NR_LBD"/>
    <property type="match status" value="1"/>
</dbReference>
<name>A0A183V5R2_TOXCA</name>
<dbReference type="Gene3D" id="1.10.565.10">
    <property type="entry name" value="Retinoid X Receptor"/>
    <property type="match status" value="1"/>
</dbReference>
<dbReference type="PRINTS" id="PR00047">
    <property type="entry name" value="STROIDFINGER"/>
</dbReference>
<evidence type="ECO:0000256" key="10">
    <source>
        <dbReference type="ARBA" id="ARBA00023242"/>
    </source>
</evidence>
<keyword evidence="4" id="KW-0863">Zinc-finger</keyword>